<evidence type="ECO:0000313" key="2">
    <source>
        <dbReference type="EnsemblPlants" id="QL10p015995:mrna"/>
    </source>
</evidence>
<dbReference type="OMA" id="GEHIMEQ"/>
<evidence type="ECO:0000313" key="3">
    <source>
        <dbReference type="Proteomes" id="UP000594261"/>
    </source>
</evidence>
<feature type="transmembrane region" description="Helical" evidence="1">
    <location>
        <begin position="32"/>
        <end position="49"/>
    </location>
</feature>
<keyword evidence="1" id="KW-0812">Transmembrane</keyword>
<dbReference type="Proteomes" id="UP000594261">
    <property type="component" value="Chromosome 10"/>
</dbReference>
<dbReference type="AlphaFoldDB" id="A0A7N2MQ59"/>
<keyword evidence="3" id="KW-1185">Reference proteome</keyword>
<keyword evidence="1" id="KW-0472">Membrane</keyword>
<organism evidence="2 3">
    <name type="scientific">Quercus lobata</name>
    <name type="common">Valley oak</name>
    <dbReference type="NCBI Taxonomy" id="97700"/>
    <lineage>
        <taxon>Eukaryota</taxon>
        <taxon>Viridiplantae</taxon>
        <taxon>Streptophyta</taxon>
        <taxon>Embryophyta</taxon>
        <taxon>Tracheophyta</taxon>
        <taxon>Spermatophyta</taxon>
        <taxon>Magnoliopsida</taxon>
        <taxon>eudicotyledons</taxon>
        <taxon>Gunneridae</taxon>
        <taxon>Pentapetalae</taxon>
        <taxon>rosids</taxon>
        <taxon>fabids</taxon>
        <taxon>Fagales</taxon>
        <taxon>Fagaceae</taxon>
        <taxon>Quercus</taxon>
    </lineage>
</organism>
<proteinExistence type="predicted"/>
<keyword evidence="1" id="KW-1133">Transmembrane helix</keyword>
<name>A0A7N2MQ59_QUELO</name>
<dbReference type="InParanoid" id="A0A7N2MQ59"/>
<evidence type="ECO:0000256" key="1">
    <source>
        <dbReference type="SAM" id="Phobius"/>
    </source>
</evidence>
<protein>
    <submittedName>
        <fullName evidence="2">Uncharacterized protein</fullName>
    </submittedName>
</protein>
<reference evidence="2 3" key="1">
    <citation type="journal article" date="2016" name="G3 (Bethesda)">
        <title>First Draft Assembly and Annotation of the Genome of a California Endemic Oak Quercus lobata Nee (Fagaceae).</title>
        <authorList>
            <person name="Sork V.L."/>
            <person name="Fitz-Gibbon S.T."/>
            <person name="Puiu D."/>
            <person name="Crepeau M."/>
            <person name="Gugger P.F."/>
            <person name="Sherman R."/>
            <person name="Stevens K."/>
            <person name="Langley C.H."/>
            <person name="Pellegrini M."/>
            <person name="Salzberg S.L."/>
        </authorList>
    </citation>
    <scope>NUCLEOTIDE SEQUENCE [LARGE SCALE GENOMIC DNA]</scope>
    <source>
        <strain evidence="2 3">cv. SW786</strain>
    </source>
</reference>
<sequence>MNLQRGFPLLWQQYTALLKKNMLLSWRNKRSTFLQLFSSFFFIFLIFCIQKAIEARFDSSAAFQSVTDPATLVSPPIPPCEDKFYVKIPCYDFVWSGNDSTMAQGIAAKIMANNPGRPIPLTKDNG</sequence>
<dbReference type="EMBL" id="LRBV02000010">
    <property type="status" value="NOT_ANNOTATED_CDS"/>
    <property type="molecule type" value="Genomic_DNA"/>
</dbReference>
<dbReference type="Gramene" id="QL10p015995:mrna">
    <property type="protein sequence ID" value="QL10p015995:mrna"/>
    <property type="gene ID" value="QL10p015995"/>
</dbReference>
<reference evidence="2" key="2">
    <citation type="submission" date="2021-01" db="UniProtKB">
        <authorList>
            <consortium name="EnsemblPlants"/>
        </authorList>
    </citation>
    <scope>IDENTIFICATION</scope>
</reference>
<accession>A0A7N2MQ59</accession>
<dbReference type="EnsemblPlants" id="QL10p015995:mrna">
    <property type="protein sequence ID" value="QL10p015995:mrna"/>
    <property type="gene ID" value="QL10p015995"/>
</dbReference>